<proteinExistence type="predicted"/>
<gene>
    <name evidence="1" type="ORF">AVEN_147129_1</name>
</gene>
<dbReference type="AlphaFoldDB" id="A0A4Y2GFX9"/>
<evidence type="ECO:0000313" key="1">
    <source>
        <dbReference type="EMBL" id="GBM51448.1"/>
    </source>
</evidence>
<reference evidence="1 2" key="1">
    <citation type="journal article" date="2019" name="Sci. Rep.">
        <title>Orb-weaving spider Araneus ventricosus genome elucidates the spidroin gene catalogue.</title>
        <authorList>
            <person name="Kono N."/>
            <person name="Nakamura H."/>
            <person name="Ohtoshi R."/>
            <person name="Moran D.A.P."/>
            <person name="Shinohara A."/>
            <person name="Yoshida Y."/>
            <person name="Fujiwara M."/>
            <person name="Mori M."/>
            <person name="Tomita M."/>
            <person name="Arakawa K."/>
        </authorList>
    </citation>
    <scope>NUCLEOTIDE SEQUENCE [LARGE SCALE GENOMIC DNA]</scope>
</reference>
<accession>A0A4Y2GFX9</accession>
<protein>
    <submittedName>
        <fullName evidence="1">Uncharacterized protein</fullName>
    </submittedName>
</protein>
<comment type="caution">
    <text evidence="1">The sequence shown here is derived from an EMBL/GenBank/DDBJ whole genome shotgun (WGS) entry which is preliminary data.</text>
</comment>
<name>A0A4Y2GFX9_ARAVE</name>
<dbReference type="Proteomes" id="UP000499080">
    <property type="component" value="Unassembled WGS sequence"/>
</dbReference>
<sequence>MAILTLEIKKRGCKVDHKKGKFSMIRLVCFGNKLGTFPPNKDEHAELAHELLVVLRQFPKRRAALQL</sequence>
<organism evidence="1 2">
    <name type="scientific">Araneus ventricosus</name>
    <name type="common">Orbweaver spider</name>
    <name type="synonym">Epeira ventricosa</name>
    <dbReference type="NCBI Taxonomy" id="182803"/>
    <lineage>
        <taxon>Eukaryota</taxon>
        <taxon>Metazoa</taxon>
        <taxon>Ecdysozoa</taxon>
        <taxon>Arthropoda</taxon>
        <taxon>Chelicerata</taxon>
        <taxon>Arachnida</taxon>
        <taxon>Araneae</taxon>
        <taxon>Araneomorphae</taxon>
        <taxon>Entelegynae</taxon>
        <taxon>Araneoidea</taxon>
        <taxon>Araneidae</taxon>
        <taxon>Araneus</taxon>
    </lineage>
</organism>
<dbReference type="EMBL" id="BGPR01001337">
    <property type="protein sequence ID" value="GBM51448.1"/>
    <property type="molecule type" value="Genomic_DNA"/>
</dbReference>
<keyword evidence="2" id="KW-1185">Reference proteome</keyword>
<evidence type="ECO:0000313" key="2">
    <source>
        <dbReference type="Proteomes" id="UP000499080"/>
    </source>
</evidence>